<dbReference type="PROSITE" id="PS50928">
    <property type="entry name" value="ABC_TM1"/>
    <property type="match status" value="1"/>
</dbReference>
<dbReference type="PANTHER" id="PTHR43357:SF4">
    <property type="entry name" value="INNER MEMBRANE ABC TRANSPORTER PERMEASE PROTEIN YDCV"/>
    <property type="match status" value="1"/>
</dbReference>
<keyword evidence="11" id="KW-1185">Reference proteome</keyword>
<evidence type="ECO:0000256" key="1">
    <source>
        <dbReference type="ARBA" id="ARBA00004429"/>
    </source>
</evidence>
<protein>
    <submittedName>
        <fullName evidence="10">ABC transporter permease</fullName>
    </submittedName>
</protein>
<evidence type="ECO:0000256" key="3">
    <source>
        <dbReference type="ARBA" id="ARBA00022475"/>
    </source>
</evidence>
<keyword evidence="3" id="KW-1003">Cell membrane</keyword>
<dbReference type="SUPFAM" id="SSF161098">
    <property type="entry name" value="MetI-like"/>
    <property type="match status" value="1"/>
</dbReference>
<organism evidence="10 11">
    <name type="scientific">Aureimonas endophytica</name>
    <dbReference type="NCBI Taxonomy" id="2027858"/>
    <lineage>
        <taxon>Bacteria</taxon>
        <taxon>Pseudomonadati</taxon>
        <taxon>Pseudomonadota</taxon>
        <taxon>Alphaproteobacteria</taxon>
        <taxon>Hyphomicrobiales</taxon>
        <taxon>Aurantimonadaceae</taxon>
        <taxon>Aureimonas</taxon>
    </lineage>
</organism>
<evidence type="ECO:0000259" key="9">
    <source>
        <dbReference type="PROSITE" id="PS50928"/>
    </source>
</evidence>
<feature type="transmembrane region" description="Helical" evidence="8">
    <location>
        <begin position="143"/>
        <end position="165"/>
    </location>
</feature>
<evidence type="ECO:0000256" key="5">
    <source>
        <dbReference type="ARBA" id="ARBA00022692"/>
    </source>
</evidence>
<name>A0A917E557_9HYPH</name>
<dbReference type="EMBL" id="BMIQ01000003">
    <property type="protein sequence ID" value="GGE01920.1"/>
    <property type="molecule type" value="Genomic_DNA"/>
</dbReference>
<dbReference type="Gene3D" id="1.10.3720.10">
    <property type="entry name" value="MetI-like"/>
    <property type="match status" value="1"/>
</dbReference>
<evidence type="ECO:0000313" key="11">
    <source>
        <dbReference type="Proteomes" id="UP000644699"/>
    </source>
</evidence>
<feature type="transmembrane region" description="Helical" evidence="8">
    <location>
        <begin position="237"/>
        <end position="262"/>
    </location>
</feature>
<keyword evidence="5 8" id="KW-0812">Transmembrane</keyword>
<evidence type="ECO:0000256" key="7">
    <source>
        <dbReference type="ARBA" id="ARBA00023136"/>
    </source>
</evidence>
<evidence type="ECO:0000256" key="6">
    <source>
        <dbReference type="ARBA" id="ARBA00022989"/>
    </source>
</evidence>
<keyword evidence="2 8" id="KW-0813">Transport</keyword>
<comment type="subcellular location">
    <subcellularLocation>
        <location evidence="1">Cell inner membrane</location>
        <topology evidence="1">Multi-pass membrane protein</topology>
    </subcellularLocation>
    <subcellularLocation>
        <location evidence="8">Cell membrane</location>
        <topology evidence="8">Multi-pass membrane protein</topology>
    </subcellularLocation>
</comment>
<dbReference type="RefSeq" id="WP_188908242.1">
    <property type="nucleotide sequence ID" value="NZ_BMIQ01000003.1"/>
</dbReference>
<evidence type="ECO:0000256" key="4">
    <source>
        <dbReference type="ARBA" id="ARBA00022519"/>
    </source>
</evidence>
<accession>A0A917E557</accession>
<reference evidence="10" key="1">
    <citation type="journal article" date="2014" name="Int. J. Syst. Evol. Microbiol.">
        <title>Complete genome sequence of Corynebacterium casei LMG S-19264T (=DSM 44701T), isolated from a smear-ripened cheese.</title>
        <authorList>
            <consortium name="US DOE Joint Genome Institute (JGI-PGF)"/>
            <person name="Walter F."/>
            <person name="Albersmeier A."/>
            <person name="Kalinowski J."/>
            <person name="Ruckert C."/>
        </authorList>
    </citation>
    <scope>NUCLEOTIDE SEQUENCE</scope>
    <source>
        <strain evidence="10">CGMCC 1.15367</strain>
    </source>
</reference>
<feature type="transmembrane region" description="Helical" evidence="8">
    <location>
        <begin position="106"/>
        <end position="131"/>
    </location>
</feature>
<dbReference type="Proteomes" id="UP000644699">
    <property type="component" value="Unassembled WGS sequence"/>
</dbReference>
<dbReference type="GO" id="GO:0055085">
    <property type="term" value="P:transmembrane transport"/>
    <property type="evidence" value="ECO:0007669"/>
    <property type="project" value="InterPro"/>
</dbReference>
<dbReference type="InterPro" id="IPR035906">
    <property type="entry name" value="MetI-like_sf"/>
</dbReference>
<feature type="transmembrane region" description="Helical" evidence="8">
    <location>
        <begin position="20"/>
        <end position="40"/>
    </location>
</feature>
<keyword evidence="6 8" id="KW-1133">Transmembrane helix</keyword>
<evidence type="ECO:0000313" key="10">
    <source>
        <dbReference type="EMBL" id="GGE01920.1"/>
    </source>
</evidence>
<evidence type="ECO:0000256" key="2">
    <source>
        <dbReference type="ARBA" id="ARBA00022448"/>
    </source>
</evidence>
<evidence type="ECO:0000256" key="8">
    <source>
        <dbReference type="RuleBase" id="RU363032"/>
    </source>
</evidence>
<feature type="transmembrane region" description="Helical" evidence="8">
    <location>
        <begin position="75"/>
        <end position="94"/>
    </location>
</feature>
<reference evidence="10" key="2">
    <citation type="submission" date="2020-09" db="EMBL/GenBank/DDBJ databases">
        <authorList>
            <person name="Sun Q."/>
            <person name="Zhou Y."/>
        </authorList>
    </citation>
    <scope>NUCLEOTIDE SEQUENCE</scope>
    <source>
        <strain evidence="10">CGMCC 1.15367</strain>
    </source>
</reference>
<dbReference type="InterPro" id="IPR000515">
    <property type="entry name" value="MetI-like"/>
</dbReference>
<comment type="caution">
    <text evidence="10">The sequence shown here is derived from an EMBL/GenBank/DDBJ whole genome shotgun (WGS) entry which is preliminary data.</text>
</comment>
<proteinExistence type="inferred from homology"/>
<dbReference type="PANTHER" id="PTHR43357">
    <property type="entry name" value="INNER MEMBRANE ABC TRANSPORTER PERMEASE PROTEIN YDCV"/>
    <property type="match status" value="1"/>
</dbReference>
<dbReference type="Pfam" id="PF00528">
    <property type="entry name" value="BPD_transp_1"/>
    <property type="match status" value="1"/>
</dbReference>
<sequence>MSAKPTRTPTPVARKVLRVYSAVVLAFLMAPILAIVPLSFNSEPFFTYPMPGLSLQWYREVFSSPVWQLAAGNSFVVAICSTVLATALGTMAALGLTRPECPGRKLIAAVIVSPIVIPVVVAAVGIFYLYAGIGLLNTLTGLVLAHTALGAPFVTITVAATLAGYDHRLTRAAASLGASPVTAFRLVTLPVIMPGIVSGAIFAFVTSFDDVVVALFVSGPDQRTLPRQMWTGLREQISPSITAVATLLIVFAAALMLTANALQARQQRLAKAPADA</sequence>
<gene>
    <name evidence="10" type="ORF">GCM10011390_20970</name>
</gene>
<keyword evidence="7 8" id="KW-0472">Membrane</keyword>
<dbReference type="AlphaFoldDB" id="A0A917E557"/>
<comment type="similarity">
    <text evidence="8">Belongs to the binding-protein-dependent transport system permease family.</text>
</comment>
<feature type="domain" description="ABC transmembrane type-1" evidence="9">
    <location>
        <begin position="71"/>
        <end position="259"/>
    </location>
</feature>
<keyword evidence="4" id="KW-0997">Cell inner membrane</keyword>
<dbReference type="GO" id="GO:0005886">
    <property type="term" value="C:plasma membrane"/>
    <property type="evidence" value="ECO:0007669"/>
    <property type="project" value="UniProtKB-SubCell"/>
</dbReference>
<feature type="transmembrane region" description="Helical" evidence="8">
    <location>
        <begin position="186"/>
        <end position="217"/>
    </location>
</feature>
<dbReference type="CDD" id="cd06261">
    <property type="entry name" value="TM_PBP2"/>
    <property type="match status" value="1"/>
</dbReference>